<evidence type="ECO:0000313" key="3">
    <source>
        <dbReference type="Proteomes" id="UP000270924"/>
    </source>
</evidence>
<organism evidence="2 3">
    <name type="scientific">Wuchereria bancrofti</name>
    <dbReference type="NCBI Taxonomy" id="6293"/>
    <lineage>
        <taxon>Eukaryota</taxon>
        <taxon>Metazoa</taxon>
        <taxon>Ecdysozoa</taxon>
        <taxon>Nematoda</taxon>
        <taxon>Chromadorea</taxon>
        <taxon>Rhabditida</taxon>
        <taxon>Spirurina</taxon>
        <taxon>Spiruromorpha</taxon>
        <taxon>Filarioidea</taxon>
        <taxon>Onchocercidae</taxon>
        <taxon>Wuchereria</taxon>
    </lineage>
</organism>
<dbReference type="InterPro" id="IPR028150">
    <property type="entry name" value="Lustrin_cystein"/>
</dbReference>
<dbReference type="EMBL" id="UYWW01012408">
    <property type="protein sequence ID" value="VDM20946.1"/>
    <property type="molecule type" value="Genomic_DNA"/>
</dbReference>
<reference evidence="2 3" key="1">
    <citation type="submission" date="2018-11" db="EMBL/GenBank/DDBJ databases">
        <authorList>
            <consortium name="Pathogen Informatics"/>
        </authorList>
    </citation>
    <scope>NUCLEOTIDE SEQUENCE [LARGE SCALE GENOMIC DNA]</scope>
</reference>
<dbReference type="SMART" id="SM00289">
    <property type="entry name" value="WR1"/>
    <property type="match status" value="1"/>
</dbReference>
<dbReference type="Pfam" id="PF14625">
    <property type="entry name" value="Lustrin_cystein"/>
    <property type="match status" value="1"/>
</dbReference>
<dbReference type="OrthoDB" id="5859325at2759"/>
<proteinExistence type="predicted"/>
<dbReference type="Proteomes" id="UP000270924">
    <property type="component" value="Unassembled WGS sequence"/>
</dbReference>
<dbReference type="InterPro" id="IPR006150">
    <property type="entry name" value="Cys_repeat_1"/>
</dbReference>
<evidence type="ECO:0000256" key="1">
    <source>
        <dbReference type="SAM" id="MobiDB-lite"/>
    </source>
</evidence>
<name>A0A3P7EMJ2_WUCBA</name>
<dbReference type="InParanoid" id="A0A3P7EMJ2"/>
<gene>
    <name evidence="2" type="ORF">WBA_LOCUS11626</name>
</gene>
<protein>
    <submittedName>
        <fullName evidence="2">Uncharacterized protein</fullName>
    </submittedName>
</protein>
<keyword evidence="3" id="KW-1185">Reference proteome</keyword>
<evidence type="ECO:0000313" key="2">
    <source>
        <dbReference type="EMBL" id="VDM20946.1"/>
    </source>
</evidence>
<dbReference type="AlphaFoldDB" id="A0A3P7EMJ2"/>
<feature type="region of interest" description="Disordered" evidence="1">
    <location>
        <begin position="9"/>
        <end position="30"/>
    </location>
</feature>
<feature type="compositionally biased region" description="Polar residues" evidence="1">
    <location>
        <begin position="18"/>
        <end position="29"/>
    </location>
</feature>
<accession>A0A3P7EMJ2</accession>
<sequence length="211" mass="23821">MQLSLAIRNNLPERKSRNSNPNPFPVQSETRGDRDCLIFEGSKVCEVYLAVSLSSCSALLDDNVISKFTLHPFKSEGFIDKSAVTFCEIVVRRKKRKDDLSTYPHQCVPLSICIRQEQLFNGLLFVLSISAIPLPEELDYSGEIPNCRDGGKPLLAADIGIHTCDKNCPEGFRCEYKTTNDTTRKGICCPNLKELEKIYNEDEKLDRTIKN</sequence>